<proteinExistence type="predicted"/>
<reference evidence="1 2" key="1">
    <citation type="submission" date="2024-03" db="EMBL/GenBank/DDBJ databases">
        <title>Human intestinal bacterial collection.</title>
        <authorList>
            <person name="Pauvert C."/>
            <person name="Hitch T.C.A."/>
            <person name="Clavel T."/>
        </authorList>
    </citation>
    <scope>NUCLEOTIDE SEQUENCE [LARGE SCALE GENOMIC DNA]</scope>
    <source>
        <strain evidence="1 2">CLA-SR-H024</strain>
    </source>
</reference>
<dbReference type="Proteomes" id="UP001465426">
    <property type="component" value="Unassembled WGS sequence"/>
</dbReference>
<evidence type="ECO:0000313" key="1">
    <source>
        <dbReference type="EMBL" id="MEQ2465365.1"/>
    </source>
</evidence>
<name>A0ABV1EXT4_9BACI</name>
<protein>
    <submittedName>
        <fullName evidence="1">Uncharacterized protein</fullName>
    </submittedName>
</protein>
<dbReference type="EMBL" id="JBBMFN010000011">
    <property type="protein sequence ID" value="MEQ2465365.1"/>
    <property type="molecule type" value="Genomic_DNA"/>
</dbReference>
<evidence type="ECO:0000313" key="2">
    <source>
        <dbReference type="Proteomes" id="UP001465426"/>
    </source>
</evidence>
<keyword evidence="2" id="KW-1185">Reference proteome</keyword>
<gene>
    <name evidence="1" type="ORF">WMO63_06740</name>
</gene>
<organism evidence="1 2">
    <name type="scientific">Niallia hominis</name>
    <dbReference type="NCBI Taxonomy" id="3133173"/>
    <lineage>
        <taxon>Bacteria</taxon>
        <taxon>Bacillati</taxon>
        <taxon>Bacillota</taxon>
        <taxon>Bacilli</taxon>
        <taxon>Bacillales</taxon>
        <taxon>Bacillaceae</taxon>
        <taxon>Niallia</taxon>
    </lineage>
</organism>
<comment type="caution">
    <text evidence="1">The sequence shown here is derived from an EMBL/GenBank/DDBJ whole genome shotgun (WGS) entry which is preliminary data.</text>
</comment>
<sequence length="40" mass="4608">MTLLNNSKSLVFPTTEELKKQELIETLAKLVKAYAETKRK</sequence>
<dbReference type="RefSeq" id="WP_268817925.1">
    <property type="nucleotide sequence ID" value="NZ_JBBMFN010000011.1"/>
</dbReference>
<accession>A0ABV1EXT4</accession>